<reference evidence="1" key="1">
    <citation type="submission" date="2023-04" db="EMBL/GenBank/DDBJ databases">
        <title>Phytophthora lilii NBRC 32176.</title>
        <authorList>
            <person name="Ichikawa N."/>
            <person name="Sato H."/>
            <person name="Tonouchi N."/>
        </authorList>
    </citation>
    <scope>NUCLEOTIDE SEQUENCE</scope>
    <source>
        <strain evidence="1">NBRC 32176</strain>
    </source>
</reference>
<dbReference type="Proteomes" id="UP001165083">
    <property type="component" value="Unassembled WGS sequence"/>
</dbReference>
<proteinExistence type="predicted"/>
<dbReference type="AlphaFoldDB" id="A0A9W6WWY1"/>
<keyword evidence="2" id="KW-1185">Reference proteome</keyword>
<accession>A0A9W6WWY1</accession>
<gene>
    <name evidence="1" type="ORF">Plil01_001324900</name>
</gene>
<sequence>MTLRAAAELYNTTGVSEACTYRVGFGGLVSTDTSSLYAMLPACRDYVTPYKLAIAPDNDITRKYFFETVKQRYPRVTVSDSMKAVLSSLEDSVIFFDTEKVMEKYVKKIGYGKSFDTPIVYGALVFDEYPEGVFGVVFDARWTPFFPPEPCSL</sequence>
<dbReference type="OrthoDB" id="163081at2759"/>
<evidence type="ECO:0000313" key="2">
    <source>
        <dbReference type="Proteomes" id="UP001165083"/>
    </source>
</evidence>
<comment type="caution">
    <text evidence="1">The sequence shown here is derived from an EMBL/GenBank/DDBJ whole genome shotgun (WGS) entry which is preliminary data.</text>
</comment>
<evidence type="ECO:0000313" key="1">
    <source>
        <dbReference type="EMBL" id="GMF30982.1"/>
    </source>
</evidence>
<dbReference type="EMBL" id="BSXW01000873">
    <property type="protein sequence ID" value="GMF30982.1"/>
    <property type="molecule type" value="Genomic_DNA"/>
</dbReference>
<name>A0A9W6WWY1_9STRA</name>
<organism evidence="1 2">
    <name type="scientific">Phytophthora lilii</name>
    <dbReference type="NCBI Taxonomy" id="2077276"/>
    <lineage>
        <taxon>Eukaryota</taxon>
        <taxon>Sar</taxon>
        <taxon>Stramenopiles</taxon>
        <taxon>Oomycota</taxon>
        <taxon>Peronosporomycetes</taxon>
        <taxon>Peronosporales</taxon>
        <taxon>Peronosporaceae</taxon>
        <taxon>Phytophthora</taxon>
    </lineage>
</organism>
<protein>
    <submittedName>
        <fullName evidence="1">Unnamed protein product</fullName>
    </submittedName>
</protein>